<dbReference type="OrthoDB" id="7659053at2"/>
<organism evidence="2 3">
    <name type="scientific">Gemmobacter aquatilis</name>
    <dbReference type="NCBI Taxonomy" id="933059"/>
    <lineage>
        <taxon>Bacteria</taxon>
        <taxon>Pseudomonadati</taxon>
        <taxon>Pseudomonadota</taxon>
        <taxon>Alphaproteobacteria</taxon>
        <taxon>Rhodobacterales</taxon>
        <taxon>Paracoccaceae</taxon>
        <taxon>Gemmobacter</taxon>
    </lineage>
</organism>
<name>A0A1H8E7W6_9RHOB</name>
<reference evidence="2 3" key="1">
    <citation type="submission" date="2016-10" db="EMBL/GenBank/DDBJ databases">
        <authorList>
            <person name="de Groot N.N."/>
        </authorList>
    </citation>
    <scope>NUCLEOTIDE SEQUENCE [LARGE SCALE GENOMIC DNA]</scope>
    <source>
        <strain evidence="2 3">DSM 3857</strain>
    </source>
</reference>
<sequence>MAKLVLAGAIAALLLPLMSMQVQAGPIERACLRSDRANGDRGLCACIQQVADRTLKGGDQRKAAQLLNNPDKAHDVWISKRASDDAFWEHYKAFGQAAEAYCGG</sequence>
<protein>
    <recommendedName>
        <fullName evidence="4">TrbM protein</fullName>
    </recommendedName>
</protein>
<dbReference type="AlphaFoldDB" id="A0A1H8E7W6"/>
<dbReference type="Proteomes" id="UP000198761">
    <property type="component" value="Unassembled WGS sequence"/>
</dbReference>
<evidence type="ECO:0000313" key="2">
    <source>
        <dbReference type="EMBL" id="SEN15224.1"/>
    </source>
</evidence>
<dbReference type="EMBL" id="FOCE01000003">
    <property type="protein sequence ID" value="SEN15224.1"/>
    <property type="molecule type" value="Genomic_DNA"/>
</dbReference>
<keyword evidence="3" id="KW-1185">Reference proteome</keyword>
<keyword evidence="1" id="KW-0732">Signal</keyword>
<accession>A0A1H8E7W6</accession>
<evidence type="ECO:0000256" key="1">
    <source>
        <dbReference type="SAM" id="SignalP"/>
    </source>
</evidence>
<proteinExistence type="predicted"/>
<feature type="signal peptide" evidence="1">
    <location>
        <begin position="1"/>
        <end position="24"/>
    </location>
</feature>
<dbReference type="RefSeq" id="WP_091299861.1">
    <property type="nucleotide sequence ID" value="NZ_FOCE01000003.1"/>
</dbReference>
<evidence type="ECO:0000313" key="3">
    <source>
        <dbReference type="Proteomes" id="UP000198761"/>
    </source>
</evidence>
<dbReference type="STRING" id="933059.SAMN04488103_103235"/>
<evidence type="ECO:0008006" key="4">
    <source>
        <dbReference type="Google" id="ProtNLM"/>
    </source>
</evidence>
<gene>
    <name evidence="2" type="ORF">SAMN04488103_103235</name>
</gene>
<feature type="chain" id="PRO_5011525533" description="TrbM protein" evidence="1">
    <location>
        <begin position="25"/>
        <end position="104"/>
    </location>
</feature>